<evidence type="ECO:0000313" key="3">
    <source>
        <dbReference type="Proteomes" id="UP000055024"/>
    </source>
</evidence>
<organism evidence="2 3">
    <name type="scientific">Trichinella zimbabwensis</name>
    <dbReference type="NCBI Taxonomy" id="268475"/>
    <lineage>
        <taxon>Eukaryota</taxon>
        <taxon>Metazoa</taxon>
        <taxon>Ecdysozoa</taxon>
        <taxon>Nematoda</taxon>
        <taxon>Enoplea</taxon>
        <taxon>Dorylaimia</taxon>
        <taxon>Trichinellida</taxon>
        <taxon>Trichinellidae</taxon>
        <taxon>Trichinella</taxon>
    </lineage>
</organism>
<name>A0A0V1H531_9BILA</name>
<feature type="region of interest" description="Disordered" evidence="1">
    <location>
        <begin position="62"/>
        <end position="102"/>
    </location>
</feature>
<dbReference type="AlphaFoldDB" id="A0A0V1H531"/>
<evidence type="ECO:0000313" key="2">
    <source>
        <dbReference type="EMBL" id="KRZ05832.1"/>
    </source>
</evidence>
<sequence length="165" mass="18408">MIRWGSGSKPPRNEPLIYRRAASRGTLTHPGAPLRRKPSIYWSGEDREASFSGARAVTDVETRCRRGDETASEKEQAQCDGGRTGADPEADPPAPPGGSLHRLSSYMKELERAREELSSLTLVRNLLDLLNPYFDKACQLVEKYEDSLPIGRPADDIIDWHNFAI</sequence>
<dbReference type="Proteomes" id="UP000055024">
    <property type="component" value="Unassembled WGS sequence"/>
</dbReference>
<feature type="compositionally biased region" description="Basic and acidic residues" evidence="1">
    <location>
        <begin position="62"/>
        <end position="77"/>
    </location>
</feature>
<keyword evidence="3" id="KW-1185">Reference proteome</keyword>
<reference evidence="2 3" key="1">
    <citation type="submission" date="2015-01" db="EMBL/GenBank/DDBJ databases">
        <title>Evolution of Trichinella species and genotypes.</title>
        <authorList>
            <person name="Korhonen P.K."/>
            <person name="Edoardo P."/>
            <person name="Giuseppe L.R."/>
            <person name="Gasser R.B."/>
        </authorList>
    </citation>
    <scope>NUCLEOTIDE SEQUENCE [LARGE SCALE GENOMIC DNA]</scope>
    <source>
        <strain evidence="2">ISS1029</strain>
    </source>
</reference>
<dbReference type="EMBL" id="JYDP01000130">
    <property type="protein sequence ID" value="KRZ05832.1"/>
    <property type="molecule type" value="Genomic_DNA"/>
</dbReference>
<comment type="caution">
    <text evidence="2">The sequence shown here is derived from an EMBL/GenBank/DDBJ whole genome shotgun (WGS) entry which is preliminary data.</text>
</comment>
<gene>
    <name evidence="2" type="ORF">T11_8630</name>
</gene>
<proteinExistence type="predicted"/>
<evidence type="ECO:0000256" key="1">
    <source>
        <dbReference type="SAM" id="MobiDB-lite"/>
    </source>
</evidence>
<protein>
    <submittedName>
        <fullName evidence="2">Uncharacterized protein</fullName>
    </submittedName>
</protein>
<accession>A0A0V1H531</accession>
<feature type="region of interest" description="Disordered" evidence="1">
    <location>
        <begin position="1"/>
        <end position="39"/>
    </location>
</feature>